<dbReference type="CDD" id="cd15798">
    <property type="entry name" value="PMEI-like_3"/>
    <property type="match status" value="2"/>
</dbReference>
<dbReference type="SMART" id="SM00856">
    <property type="entry name" value="PMEI"/>
    <property type="match status" value="2"/>
</dbReference>
<dbReference type="PANTHER" id="PTHR31080:SF207">
    <property type="entry name" value="PECTINESTERASE INHIBITOR 9"/>
    <property type="match status" value="1"/>
</dbReference>
<evidence type="ECO:0000256" key="8">
    <source>
        <dbReference type="SAM" id="SignalP"/>
    </source>
</evidence>
<protein>
    <recommendedName>
        <fullName evidence="9">Pectinesterase inhibitor domain-containing protein</fullName>
    </recommendedName>
</protein>
<dbReference type="Proteomes" id="UP000323000">
    <property type="component" value="Chromosome 11"/>
</dbReference>
<evidence type="ECO:0000256" key="3">
    <source>
        <dbReference type="ARBA" id="ARBA00022525"/>
    </source>
</evidence>
<dbReference type="InterPro" id="IPR051955">
    <property type="entry name" value="PME_Inhibitor"/>
</dbReference>
<dbReference type="OrthoDB" id="1430376at2759"/>
<evidence type="ECO:0000256" key="7">
    <source>
        <dbReference type="SAM" id="Phobius"/>
    </source>
</evidence>
<organism evidence="10 11">
    <name type="scientific">Acer yangbiense</name>
    <dbReference type="NCBI Taxonomy" id="1000413"/>
    <lineage>
        <taxon>Eukaryota</taxon>
        <taxon>Viridiplantae</taxon>
        <taxon>Streptophyta</taxon>
        <taxon>Embryophyta</taxon>
        <taxon>Tracheophyta</taxon>
        <taxon>Spermatophyta</taxon>
        <taxon>Magnoliopsida</taxon>
        <taxon>eudicotyledons</taxon>
        <taxon>Gunneridae</taxon>
        <taxon>Pentapetalae</taxon>
        <taxon>rosids</taxon>
        <taxon>malvids</taxon>
        <taxon>Sapindales</taxon>
        <taxon>Sapindaceae</taxon>
        <taxon>Hippocastanoideae</taxon>
        <taxon>Acereae</taxon>
        <taxon>Acer</taxon>
    </lineage>
</organism>
<comment type="similarity">
    <text evidence="6">Belongs to the PMEI family.</text>
</comment>
<dbReference type="PANTHER" id="PTHR31080">
    <property type="entry name" value="PECTINESTERASE INHIBITOR-LIKE"/>
    <property type="match status" value="1"/>
</dbReference>
<evidence type="ECO:0000256" key="2">
    <source>
        <dbReference type="ARBA" id="ARBA00022523"/>
    </source>
</evidence>
<comment type="caution">
    <text evidence="10">The sequence shown here is derived from an EMBL/GenBank/DDBJ whole genome shotgun (WGS) entry which is preliminary data.</text>
</comment>
<dbReference type="AlphaFoldDB" id="A0A5C7H3N9"/>
<evidence type="ECO:0000256" key="4">
    <source>
        <dbReference type="ARBA" id="ARBA00022729"/>
    </source>
</evidence>
<comment type="subcellular location">
    <subcellularLocation>
        <location evidence="1">Secreted</location>
        <location evidence="1">Extracellular space</location>
        <location evidence="1">Apoplast</location>
    </subcellularLocation>
</comment>
<dbReference type="GO" id="GO:0046910">
    <property type="term" value="F:pectinesterase inhibitor activity"/>
    <property type="evidence" value="ECO:0007669"/>
    <property type="project" value="UniProtKB-ARBA"/>
</dbReference>
<feature type="chain" id="PRO_5023120111" description="Pectinesterase inhibitor domain-containing protein" evidence="8">
    <location>
        <begin position="24"/>
        <end position="427"/>
    </location>
</feature>
<keyword evidence="11" id="KW-1185">Reference proteome</keyword>
<dbReference type="InterPro" id="IPR035513">
    <property type="entry name" value="Invertase/methylesterase_inhib"/>
</dbReference>
<dbReference type="Gene3D" id="1.20.140.40">
    <property type="entry name" value="Invertase/pectin methylesterase inhibitor family protein"/>
    <property type="match status" value="2"/>
</dbReference>
<keyword evidence="7" id="KW-0812">Transmembrane</keyword>
<dbReference type="InterPro" id="IPR006501">
    <property type="entry name" value="Pectinesterase_inhib_dom"/>
</dbReference>
<keyword evidence="2" id="KW-0052">Apoplast</keyword>
<evidence type="ECO:0000256" key="5">
    <source>
        <dbReference type="ARBA" id="ARBA00023157"/>
    </source>
</evidence>
<keyword evidence="4 8" id="KW-0732">Signal</keyword>
<dbReference type="FunFam" id="1.20.140.40:FF:000005">
    <property type="entry name" value="Pectin methylesterase inhibitor 1"/>
    <property type="match status" value="1"/>
</dbReference>
<feature type="domain" description="Pectinesterase inhibitor" evidence="9">
    <location>
        <begin position="36"/>
        <end position="196"/>
    </location>
</feature>
<dbReference type="FunFam" id="1.20.140.40:FF:000006">
    <property type="entry name" value="Pectinesterase inhibitor 3"/>
    <property type="match status" value="1"/>
</dbReference>
<keyword evidence="3" id="KW-0964">Secreted</keyword>
<evidence type="ECO:0000313" key="10">
    <source>
        <dbReference type="EMBL" id="TXG51092.1"/>
    </source>
</evidence>
<dbReference type="GO" id="GO:0048046">
    <property type="term" value="C:apoplast"/>
    <property type="evidence" value="ECO:0007669"/>
    <property type="project" value="UniProtKB-SubCell"/>
</dbReference>
<sequence length="427" mass="46878">MAKLGFFSLAIFFFLFFFHLCLAGIADSATVTRHSKPTDFIKKSCKATRYPALCVECLSGYSRAIRQSDHQLAITALSVSLHRAKSAAAFVGKLTKVKGIKRREYQAVKDCIETMGDSVDRLGQSVRELGQLGRRSVGQEFIWHMSNVQTWVSAALTDETTCLDGFSGRHMNGNVKNAIRRRVTNLSQVTSNALALASVLSTSQPNFTKLDRVREMEGSYLSSAHALVVTLLILLVFSTNNTVSSSIATSNLDSKTDIDYIRTSCSSTVYPRLCYRSLSVYASDIKTDPKVLATTALNITVKATKSTAKMFIKLSKVHGGGLMSKEAAAAMADCIEVIGDSIDELQDSIEELGHIGNSNFWLTMSDVQTWVSAALTDEDTCMDGFKGKAMNVRVKTLIRRHTIRVAHYTSNALALINRYASKNLAYP</sequence>
<dbReference type="SUPFAM" id="SSF101148">
    <property type="entry name" value="Plant invertase/pectin methylesterase inhibitor"/>
    <property type="match status" value="2"/>
</dbReference>
<feature type="transmembrane region" description="Helical" evidence="7">
    <location>
        <begin position="218"/>
        <end position="237"/>
    </location>
</feature>
<dbReference type="NCBIfam" id="TIGR01614">
    <property type="entry name" value="PME_inhib"/>
    <property type="match status" value="2"/>
</dbReference>
<gene>
    <name evidence="10" type="ORF">EZV62_023616</name>
</gene>
<dbReference type="Pfam" id="PF04043">
    <property type="entry name" value="PMEI"/>
    <property type="match status" value="2"/>
</dbReference>
<reference evidence="11" key="1">
    <citation type="journal article" date="2019" name="Gigascience">
        <title>De novo genome assembly of the endangered Acer yangbiense, a plant species with extremely small populations endemic to Yunnan Province, China.</title>
        <authorList>
            <person name="Yang J."/>
            <person name="Wariss H.M."/>
            <person name="Tao L."/>
            <person name="Zhang R."/>
            <person name="Yun Q."/>
            <person name="Hollingsworth P."/>
            <person name="Dao Z."/>
            <person name="Luo G."/>
            <person name="Guo H."/>
            <person name="Ma Y."/>
            <person name="Sun W."/>
        </authorList>
    </citation>
    <scope>NUCLEOTIDE SEQUENCE [LARGE SCALE GENOMIC DNA]</scope>
    <source>
        <strain evidence="11">cv. Malutang</strain>
    </source>
</reference>
<feature type="domain" description="Pectinesterase inhibitor" evidence="9">
    <location>
        <begin position="256"/>
        <end position="415"/>
    </location>
</feature>
<keyword evidence="7" id="KW-1133">Transmembrane helix</keyword>
<proteinExistence type="inferred from homology"/>
<feature type="signal peptide" evidence="8">
    <location>
        <begin position="1"/>
        <end position="23"/>
    </location>
</feature>
<evidence type="ECO:0000259" key="9">
    <source>
        <dbReference type="SMART" id="SM00856"/>
    </source>
</evidence>
<evidence type="ECO:0000256" key="1">
    <source>
        <dbReference type="ARBA" id="ARBA00004271"/>
    </source>
</evidence>
<evidence type="ECO:0000313" key="11">
    <source>
        <dbReference type="Proteomes" id="UP000323000"/>
    </source>
</evidence>
<dbReference type="EMBL" id="VAHF01000011">
    <property type="protein sequence ID" value="TXG51092.1"/>
    <property type="molecule type" value="Genomic_DNA"/>
</dbReference>
<accession>A0A5C7H3N9</accession>
<keyword evidence="5" id="KW-1015">Disulfide bond</keyword>
<evidence type="ECO:0000256" key="6">
    <source>
        <dbReference type="ARBA" id="ARBA00038471"/>
    </source>
</evidence>
<keyword evidence="7" id="KW-0472">Membrane</keyword>
<name>A0A5C7H3N9_9ROSI</name>